<evidence type="ECO:0000313" key="3">
    <source>
        <dbReference type="Proteomes" id="UP001482455"/>
    </source>
</evidence>
<gene>
    <name evidence="2" type="ORF">Q4I30_008443</name>
</gene>
<protein>
    <submittedName>
        <fullName evidence="2">Transmembrane amino acid transporter protein</fullName>
    </submittedName>
</protein>
<evidence type="ECO:0000313" key="2">
    <source>
        <dbReference type="EMBL" id="KAL0494126.1"/>
    </source>
</evidence>
<dbReference type="GO" id="GO:0005737">
    <property type="term" value="C:cytoplasm"/>
    <property type="evidence" value="ECO:0007669"/>
    <property type="project" value="TreeGrafter"/>
</dbReference>
<sequence>MPHCLPADHNPTFNSRLASLRTKVLVSVLFIIFTIFAVAYRFFVPERLGGSAKTAVSSAGSNRDFSKGRLALIFPYMFSSPIFVFSYEVQSNVMAVIKDLHNRTGCKVLVSTSLALCVMSVFCIVLGILRSLTFPHLSSGNSFSSYSVETGVLRMACLLTCCFNAAMSYVFCISPCCRAAFMFLSRGNGTNISKKMCARLGAVLSSVCCILAIFLLDVAQVVLLLGAIFSSTLCMTFPALFAMQMRRFGTCLTPWVDALLPWVLLLKGLLFSATGTYMAFAFSSAGGT</sequence>
<feature type="transmembrane region" description="Helical" evidence="1">
    <location>
        <begin position="255"/>
        <end position="280"/>
    </location>
</feature>
<proteinExistence type="predicted"/>
<feature type="transmembrane region" description="Helical" evidence="1">
    <location>
        <begin position="152"/>
        <end position="184"/>
    </location>
</feature>
<feature type="transmembrane region" description="Helical" evidence="1">
    <location>
        <begin position="108"/>
        <end position="132"/>
    </location>
</feature>
<keyword evidence="1" id="KW-1133">Transmembrane helix</keyword>
<reference evidence="2 3" key="1">
    <citation type="submission" date="2024-02" db="EMBL/GenBank/DDBJ databases">
        <title>FIRST GENOME SEQUENCES OF Leishmania (Viannia) shawi, Leishmania (Viannia) lindenbergi AND Leishmania (Viannia) utingensis.</title>
        <authorList>
            <person name="Resadore F."/>
            <person name="Custodio M.G.F."/>
            <person name="Boite M.C."/>
            <person name="Cupolillo E."/>
            <person name="Ferreira G.E.M."/>
        </authorList>
    </citation>
    <scope>NUCLEOTIDE SEQUENCE [LARGE SCALE GENOMIC DNA]</scope>
    <source>
        <strain evidence="2 3">ITUB/BR/1977/M4964</strain>
    </source>
</reference>
<dbReference type="PANTHER" id="PTHR22950:SF649">
    <property type="entry name" value="ACID TRANSPORTER, PUTATIVE-RELATED"/>
    <property type="match status" value="1"/>
</dbReference>
<feature type="transmembrane region" description="Helical" evidence="1">
    <location>
        <begin position="24"/>
        <end position="43"/>
    </location>
</feature>
<feature type="transmembrane region" description="Helical" evidence="1">
    <location>
        <begin position="70"/>
        <end position="87"/>
    </location>
</feature>
<dbReference type="EMBL" id="JBAMZL010000037">
    <property type="protein sequence ID" value="KAL0494126.1"/>
    <property type="molecule type" value="Genomic_DNA"/>
</dbReference>
<keyword evidence="3" id="KW-1185">Reference proteome</keyword>
<dbReference type="GO" id="GO:0015179">
    <property type="term" value="F:L-amino acid transmembrane transporter activity"/>
    <property type="evidence" value="ECO:0007669"/>
    <property type="project" value="TreeGrafter"/>
</dbReference>
<feature type="transmembrane region" description="Helical" evidence="1">
    <location>
        <begin position="196"/>
        <end position="216"/>
    </location>
</feature>
<comment type="caution">
    <text evidence="2">The sequence shown here is derived from an EMBL/GenBank/DDBJ whole genome shotgun (WGS) entry which is preliminary data.</text>
</comment>
<dbReference type="GO" id="GO:0016020">
    <property type="term" value="C:membrane"/>
    <property type="evidence" value="ECO:0007669"/>
    <property type="project" value="TreeGrafter"/>
</dbReference>
<keyword evidence="1" id="KW-0472">Membrane</keyword>
<feature type="transmembrane region" description="Helical" evidence="1">
    <location>
        <begin position="222"/>
        <end position="243"/>
    </location>
</feature>
<evidence type="ECO:0000256" key="1">
    <source>
        <dbReference type="SAM" id="Phobius"/>
    </source>
</evidence>
<keyword evidence="1 2" id="KW-0812">Transmembrane</keyword>
<accession>A0AAW2ZVF5</accession>
<organism evidence="2 3">
    <name type="scientific">Leishmania utingensis</name>
    <dbReference type="NCBI Taxonomy" id="653362"/>
    <lineage>
        <taxon>Eukaryota</taxon>
        <taxon>Discoba</taxon>
        <taxon>Euglenozoa</taxon>
        <taxon>Kinetoplastea</taxon>
        <taxon>Metakinetoplastina</taxon>
        <taxon>Trypanosomatida</taxon>
        <taxon>Trypanosomatidae</taxon>
        <taxon>Leishmaniinae</taxon>
        <taxon>Leishmania</taxon>
    </lineage>
</organism>
<name>A0AAW2ZVF5_9TRYP</name>
<dbReference type="Proteomes" id="UP001482455">
    <property type="component" value="Unassembled WGS sequence"/>
</dbReference>
<dbReference type="AlphaFoldDB" id="A0AAW2ZVF5"/>
<dbReference type="PANTHER" id="PTHR22950">
    <property type="entry name" value="AMINO ACID TRANSPORTER"/>
    <property type="match status" value="1"/>
</dbReference>